<dbReference type="PROSITE" id="PS50865">
    <property type="entry name" value="ZF_MYND_2"/>
    <property type="match status" value="1"/>
</dbReference>
<evidence type="ECO:0000259" key="5">
    <source>
        <dbReference type="PROSITE" id="PS50865"/>
    </source>
</evidence>
<dbReference type="Proteomes" id="UP001431209">
    <property type="component" value="Unassembled WGS sequence"/>
</dbReference>
<organism evidence="6 7">
    <name type="scientific">Acrasis kona</name>
    <dbReference type="NCBI Taxonomy" id="1008807"/>
    <lineage>
        <taxon>Eukaryota</taxon>
        <taxon>Discoba</taxon>
        <taxon>Heterolobosea</taxon>
        <taxon>Tetramitia</taxon>
        <taxon>Eutetramitia</taxon>
        <taxon>Acrasidae</taxon>
        <taxon>Acrasis</taxon>
    </lineage>
</organism>
<sequence>MEVISSHQPLLEYFKTMFQSMSVFFHFHKNIEISQICKMVSNDIMNENVSLSSVGAIRAFIERSAYFCQSSQIDVTELSSYYRSNGLQKAILKVFKSRRKDYRLCDYPPLQRINAFVIRLSKELVLNKLQENIPNVLEIINVLKNEHECMAMLINAKVVELLRDFVANIWVEMDEWDGSSIMSSQLPRDKLCLMCAEDVGTIRCPKCRRAVYCSRNCQIAHWANHRPKCKTLKSL</sequence>
<name>A0AAW2ZDN3_9EUKA</name>
<dbReference type="InterPro" id="IPR002893">
    <property type="entry name" value="Znf_MYND"/>
</dbReference>
<reference evidence="6 7" key="1">
    <citation type="submission" date="2024-03" db="EMBL/GenBank/DDBJ databases">
        <title>The Acrasis kona genome and developmental transcriptomes reveal deep origins of eukaryotic multicellular pathways.</title>
        <authorList>
            <person name="Sheikh S."/>
            <person name="Fu C.-J."/>
            <person name="Brown M.W."/>
            <person name="Baldauf S.L."/>
        </authorList>
    </citation>
    <scope>NUCLEOTIDE SEQUENCE [LARGE SCALE GENOMIC DNA]</scope>
    <source>
        <strain evidence="6 7">ATCC MYA-3509</strain>
    </source>
</reference>
<dbReference type="EMBL" id="JAOPGA020001272">
    <property type="protein sequence ID" value="KAL0486831.1"/>
    <property type="molecule type" value="Genomic_DNA"/>
</dbReference>
<evidence type="ECO:0000256" key="2">
    <source>
        <dbReference type="ARBA" id="ARBA00022771"/>
    </source>
</evidence>
<gene>
    <name evidence="6" type="ORF">AKO1_001170</name>
</gene>
<evidence type="ECO:0000256" key="3">
    <source>
        <dbReference type="ARBA" id="ARBA00022833"/>
    </source>
</evidence>
<evidence type="ECO:0000313" key="6">
    <source>
        <dbReference type="EMBL" id="KAL0486831.1"/>
    </source>
</evidence>
<comment type="caution">
    <text evidence="6">The sequence shown here is derived from an EMBL/GenBank/DDBJ whole genome shotgun (WGS) entry which is preliminary data.</text>
</comment>
<keyword evidence="2 4" id="KW-0863">Zinc-finger</keyword>
<keyword evidence="3" id="KW-0862">Zinc</keyword>
<keyword evidence="7" id="KW-1185">Reference proteome</keyword>
<dbReference type="Gene3D" id="6.10.140.2220">
    <property type="match status" value="1"/>
</dbReference>
<dbReference type="Pfam" id="PF01753">
    <property type="entry name" value="zf-MYND"/>
    <property type="match status" value="1"/>
</dbReference>
<evidence type="ECO:0000313" key="7">
    <source>
        <dbReference type="Proteomes" id="UP001431209"/>
    </source>
</evidence>
<dbReference type="GO" id="GO:0008270">
    <property type="term" value="F:zinc ion binding"/>
    <property type="evidence" value="ECO:0007669"/>
    <property type="project" value="UniProtKB-KW"/>
</dbReference>
<dbReference type="SUPFAM" id="SSF144232">
    <property type="entry name" value="HIT/MYND zinc finger-like"/>
    <property type="match status" value="1"/>
</dbReference>
<keyword evidence="1" id="KW-0479">Metal-binding</keyword>
<accession>A0AAW2ZDN3</accession>
<evidence type="ECO:0000256" key="1">
    <source>
        <dbReference type="ARBA" id="ARBA00022723"/>
    </source>
</evidence>
<proteinExistence type="predicted"/>
<dbReference type="PROSITE" id="PS01360">
    <property type="entry name" value="ZF_MYND_1"/>
    <property type="match status" value="1"/>
</dbReference>
<evidence type="ECO:0000256" key="4">
    <source>
        <dbReference type="PROSITE-ProRule" id="PRU00134"/>
    </source>
</evidence>
<dbReference type="AlphaFoldDB" id="A0AAW2ZDN3"/>
<feature type="domain" description="MYND-type" evidence="5">
    <location>
        <begin position="192"/>
        <end position="229"/>
    </location>
</feature>
<protein>
    <recommendedName>
        <fullName evidence="5">MYND-type domain-containing protein</fullName>
    </recommendedName>
</protein>